<dbReference type="SUPFAM" id="SSF56024">
    <property type="entry name" value="Phospholipase D/nuclease"/>
    <property type="match status" value="1"/>
</dbReference>
<reference evidence="1 2" key="1">
    <citation type="journal article" date="2011" name="PLoS Pathog.">
        <title>Dynamic evolution of pathogenicity revealed by sequencing and comparative genomics of 19 Pseudomonas syringae isolates.</title>
        <authorList>
            <person name="Baltrus D.A."/>
            <person name="Nishimura M.T."/>
            <person name="Romanchuk A."/>
            <person name="Chang J.H."/>
            <person name="Mukhtar M.S."/>
            <person name="Cherkis K."/>
            <person name="Roach J."/>
            <person name="Grant S.R."/>
            <person name="Jones C.D."/>
            <person name="Dangl J.L."/>
        </authorList>
    </citation>
    <scope>NUCLEOTIDE SEQUENCE [LARGE SCALE GENOMIC DNA]</scope>
    <source>
        <strain evidence="1 2">1704B</strain>
    </source>
</reference>
<comment type="caution">
    <text evidence="1">The sequence shown here is derived from an EMBL/GenBank/DDBJ whole genome shotgun (WGS) entry which is preliminary data.</text>
</comment>
<feature type="non-terminal residue" evidence="1">
    <location>
        <position position="1"/>
    </location>
</feature>
<sequence length="34" mass="3600">PDEAVTAALTLAVLRGVDVRLLLPSRPRPSVVFA</sequence>
<feature type="non-terminal residue" evidence="1">
    <location>
        <position position="34"/>
    </location>
</feature>
<accession>F3GSE1</accession>
<dbReference type="Proteomes" id="UP000004986">
    <property type="component" value="Unassembled WGS sequence"/>
</dbReference>
<gene>
    <name evidence="1" type="ORF">PSYPI_49312</name>
</gene>
<organism evidence="1 2">
    <name type="scientific">Pseudomonas syringae pv. pisi str. 1704B</name>
    <dbReference type="NCBI Taxonomy" id="629263"/>
    <lineage>
        <taxon>Bacteria</taxon>
        <taxon>Pseudomonadati</taxon>
        <taxon>Pseudomonadota</taxon>
        <taxon>Gammaproteobacteria</taxon>
        <taxon>Pseudomonadales</taxon>
        <taxon>Pseudomonadaceae</taxon>
        <taxon>Pseudomonas</taxon>
        <taxon>Pseudomonas syringae</taxon>
    </lineage>
</organism>
<evidence type="ECO:0000313" key="1">
    <source>
        <dbReference type="EMBL" id="EGH49994.1"/>
    </source>
</evidence>
<name>F3GSE1_PSESJ</name>
<evidence type="ECO:0000313" key="2">
    <source>
        <dbReference type="Proteomes" id="UP000004986"/>
    </source>
</evidence>
<keyword evidence="2" id="KW-1185">Reference proteome</keyword>
<proteinExistence type="predicted"/>
<dbReference type="HOGENOM" id="CLU_3379045_0_0_6"/>
<dbReference type="EMBL" id="AEAI01005003">
    <property type="protein sequence ID" value="EGH49994.1"/>
    <property type="molecule type" value="Genomic_DNA"/>
</dbReference>
<dbReference type="AlphaFoldDB" id="F3GSE1"/>
<protein>
    <submittedName>
        <fullName evidence="1">Uncharacterized protein</fullName>
    </submittedName>
</protein>